<evidence type="ECO:0000313" key="3">
    <source>
        <dbReference type="Proteomes" id="UP000512167"/>
    </source>
</evidence>
<feature type="transmembrane region" description="Helical" evidence="1">
    <location>
        <begin position="45"/>
        <end position="72"/>
    </location>
</feature>
<keyword evidence="1" id="KW-0472">Membrane</keyword>
<keyword evidence="3" id="KW-1185">Reference proteome</keyword>
<accession>A0A7L6N3V1</accession>
<feature type="transmembrane region" description="Helical" evidence="1">
    <location>
        <begin position="12"/>
        <end position="33"/>
    </location>
</feature>
<evidence type="ECO:0000313" key="2">
    <source>
        <dbReference type="EMBL" id="QLY39898.1"/>
    </source>
</evidence>
<gene>
    <name evidence="2" type="ORF">HF295_03085</name>
</gene>
<keyword evidence="1" id="KW-1133">Transmembrane helix</keyword>
<dbReference type="Proteomes" id="UP000512167">
    <property type="component" value="Chromosome"/>
</dbReference>
<reference evidence="2 3" key="1">
    <citation type="submission" date="2020-04" db="EMBL/GenBank/DDBJ databases">
        <authorList>
            <person name="Zheng R.K."/>
            <person name="Sun C.M."/>
        </authorList>
    </citation>
    <scope>NUCLEOTIDE SEQUENCE [LARGE SCALE GENOMIC DNA]</scope>
    <source>
        <strain evidence="3">zrk29</strain>
    </source>
</reference>
<dbReference type="RefSeq" id="WP_312032387.1">
    <property type="nucleotide sequence ID" value="NZ_CP051151.1"/>
</dbReference>
<sequence>MEKFKDFISKYHKYIVLAILILSFPLIYLFVYYTGGIKYVFSHTMYISILLAGIFFGLKCGLIAGFIGGILLGP</sequence>
<name>A0A7L6N3V1_9MOLU</name>
<dbReference type="EMBL" id="CP051151">
    <property type="protein sequence ID" value="QLY39898.1"/>
    <property type="molecule type" value="Genomic_DNA"/>
</dbReference>
<keyword evidence="1" id="KW-0812">Transmembrane</keyword>
<dbReference type="AlphaFoldDB" id="A0A7L6N3V1"/>
<evidence type="ECO:0008006" key="4">
    <source>
        <dbReference type="Google" id="ProtNLM"/>
    </source>
</evidence>
<organism evidence="2 3">
    <name type="scientific">Hujiaoplasma nucleasis</name>
    <dbReference type="NCBI Taxonomy" id="2725268"/>
    <lineage>
        <taxon>Bacteria</taxon>
        <taxon>Bacillati</taxon>
        <taxon>Mycoplasmatota</taxon>
        <taxon>Mollicutes</taxon>
        <taxon>Candidatus Izemoplasmatales</taxon>
        <taxon>Hujiaoplasmataceae</taxon>
        <taxon>Hujiaoplasma</taxon>
    </lineage>
</organism>
<dbReference type="KEGG" id="tbk:HF295_03085"/>
<proteinExistence type="predicted"/>
<protein>
    <recommendedName>
        <fullName evidence="4">ECF transporter S component</fullName>
    </recommendedName>
</protein>
<evidence type="ECO:0000256" key="1">
    <source>
        <dbReference type="SAM" id="Phobius"/>
    </source>
</evidence>